<dbReference type="EMBL" id="BQKI01000075">
    <property type="protein sequence ID" value="GJN20453.1"/>
    <property type="molecule type" value="Genomic_DNA"/>
</dbReference>
<protein>
    <submittedName>
        <fullName evidence="4">Uncharacterized protein</fullName>
    </submittedName>
</protein>
<sequence>MSATKPIMAPVAVVCFSSSASSYASVVGVIHDTTARVNTEYIQSFIDNTAVTPGMAFCPDLEVDSWLGFRFHDLDFGHGPPCVFLPPYLTIEGVMFFVRSCTAACNIDLHSADLEDHVDVIKQICYSMD</sequence>
<evidence type="ECO:0000256" key="3">
    <source>
        <dbReference type="ARBA" id="ARBA00023315"/>
    </source>
</evidence>
<proteinExistence type="inferred from homology"/>
<evidence type="ECO:0000313" key="4">
    <source>
        <dbReference type="EMBL" id="GJN20453.1"/>
    </source>
</evidence>
<dbReference type="AlphaFoldDB" id="A0AAV5EDL4"/>
<accession>A0AAV5EDL4</accession>
<dbReference type="GO" id="GO:0016747">
    <property type="term" value="F:acyltransferase activity, transferring groups other than amino-acyl groups"/>
    <property type="evidence" value="ECO:0007669"/>
    <property type="project" value="UniProtKB-ARBA"/>
</dbReference>
<organism evidence="4 5">
    <name type="scientific">Eleusine coracana subsp. coracana</name>
    <dbReference type="NCBI Taxonomy" id="191504"/>
    <lineage>
        <taxon>Eukaryota</taxon>
        <taxon>Viridiplantae</taxon>
        <taxon>Streptophyta</taxon>
        <taxon>Embryophyta</taxon>
        <taxon>Tracheophyta</taxon>
        <taxon>Spermatophyta</taxon>
        <taxon>Magnoliopsida</taxon>
        <taxon>Liliopsida</taxon>
        <taxon>Poales</taxon>
        <taxon>Poaceae</taxon>
        <taxon>PACMAD clade</taxon>
        <taxon>Chloridoideae</taxon>
        <taxon>Cynodonteae</taxon>
        <taxon>Eleusininae</taxon>
        <taxon>Eleusine</taxon>
    </lineage>
</organism>
<reference evidence="4" key="1">
    <citation type="journal article" date="2018" name="DNA Res.">
        <title>Multiple hybrid de novo genome assembly of finger millet, an orphan allotetraploid crop.</title>
        <authorList>
            <person name="Hatakeyama M."/>
            <person name="Aluri S."/>
            <person name="Balachadran M.T."/>
            <person name="Sivarajan S.R."/>
            <person name="Patrignani A."/>
            <person name="Gruter S."/>
            <person name="Poveda L."/>
            <person name="Shimizu-Inatsugi R."/>
            <person name="Baeten J."/>
            <person name="Francoijs K.J."/>
            <person name="Nataraja K.N."/>
            <person name="Reddy Y.A.N."/>
            <person name="Phadnis S."/>
            <person name="Ravikumar R.L."/>
            <person name="Schlapbach R."/>
            <person name="Sreeman S.M."/>
            <person name="Shimizu K.K."/>
        </authorList>
    </citation>
    <scope>NUCLEOTIDE SEQUENCE</scope>
</reference>
<dbReference type="PANTHER" id="PTHR31642">
    <property type="entry name" value="TRICHOTHECENE 3-O-ACETYLTRANSFERASE"/>
    <property type="match status" value="1"/>
</dbReference>
<gene>
    <name evidence="4" type="primary">gb07834</name>
    <name evidence="4" type="ORF">PR202_gb07834</name>
</gene>
<keyword evidence="2" id="KW-0808">Transferase</keyword>
<dbReference type="InterPro" id="IPR023213">
    <property type="entry name" value="CAT-like_dom_sf"/>
</dbReference>
<evidence type="ECO:0000256" key="2">
    <source>
        <dbReference type="ARBA" id="ARBA00022679"/>
    </source>
</evidence>
<reference evidence="4" key="2">
    <citation type="submission" date="2021-12" db="EMBL/GenBank/DDBJ databases">
        <title>Resequencing data analysis of finger millet.</title>
        <authorList>
            <person name="Hatakeyama M."/>
            <person name="Aluri S."/>
            <person name="Balachadran M.T."/>
            <person name="Sivarajan S.R."/>
            <person name="Poveda L."/>
            <person name="Shimizu-Inatsugi R."/>
            <person name="Schlapbach R."/>
            <person name="Sreeman S.M."/>
            <person name="Shimizu K.K."/>
        </authorList>
    </citation>
    <scope>NUCLEOTIDE SEQUENCE</scope>
</reference>
<keyword evidence="3" id="KW-0012">Acyltransferase</keyword>
<comment type="similarity">
    <text evidence="1">Belongs to the plant acyltransferase family.</text>
</comment>
<evidence type="ECO:0000313" key="5">
    <source>
        <dbReference type="Proteomes" id="UP001054889"/>
    </source>
</evidence>
<name>A0AAV5EDL4_ELECO</name>
<comment type="caution">
    <text evidence="4">The sequence shown here is derived from an EMBL/GenBank/DDBJ whole genome shotgun (WGS) entry which is preliminary data.</text>
</comment>
<keyword evidence="5" id="KW-1185">Reference proteome</keyword>
<dbReference type="Gene3D" id="3.30.559.10">
    <property type="entry name" value="Chloramphenicol acetyltransferase-like domain"/>
    <property type="match status" value="1"/>
</dbReference>
<dbReference type="PANTHER" id="PTHR31642:SF278">
    <property type="entry name" value="TRYPTAMINE HYDROXYCINNAMOYLTRANSFERASE 1"/>
    <property type="match status" value="1"/>
</dbReference>
<dbReference type="InterPro" id="IPR050317">
    <property type="entry name" value="Plant_Fungal_Acyltransferase"/>
</dbReference>
<evidence type="ECO:0000256" key="1">
    <source>
        <dbReference type="ARBA" id="ARBA00009861"/>
    </source>
</evidence>
<dbReference type="Proteomes" id="UP001054889">
    <property type="component" value="Unassembled WGS sequence"/>
</dbReference>